<evidence type="ECO:0000256" key="1">
    <source>
        <dbReference type="ARBA" id="ARBA00004613"/>
    </source>
</evidence>
<feature type="chain" id="PRO_5028517541" description="RxLR effector protein" evidence="5">
    <location>
        <begin position="24"/>
        <end position="147"/>
    </location>
</feature>
<dbReference type="InterPro" id="IPR031825">
    <property type="entry name" value="RXLR"/>
</dbReference>
<keyword evidence="4 5" id="KW-0732">Signal</keyword>
<reference evidence="6" key="1">
    <citation type="submission" date="2016-04" db="EMBL/GenBank/DDBJ databases">
        <title>Time-resolved dual root-microbe transcriptomics reveals pathogen-induced Nicotiana benthamiana genes and conserved infection-promoting Phytophthora palmivora effectors.</title>
        <authorList>
            <person name="Evangelisti E."/>
            <person name="Gogleva A."/>
            <person name="Hainaux H."/>
            <person name="Doumane M."/>
            <person name="Tulin F."/>
            <person name="Quan C."/>
            <person name="Yunusov T."/>
            <person name="Flock K."/>
            <person name="Schornack S."/>
        </authorList>
    </citation>
    <scope>NUCLEOTIDE SEQUENCE</scope>
</reference>
<dbReference type="GO" id="GO:0005576">
    <property type="term" value="C:extracellular region"/>
    <property type="evidence" value="ECO:0007669"/>
    <property type="project" value="UniProtKB-SubCell"/>
</dbReference>
<evidence type="ECO:0000256" key="3">
    <source>
        <dbReference type="ARBA" id="ARBA00022525"/>
    </source>
</evidence>
<gene>
    <name evidence="6" type="primary">REX1</name>
</gene>
<dbReference type="AlphaFoldDB" id="A0A1L5SAY7"/>
<comment type="subcellular location">
    <subcellularLocation>
        <location evidence="1 5">Secreted</location>
    </subcellularLocation>
</comment>
<dbReference type="Pfam" id="PF16810">
    <property type="entry name" value="RXLR"/>
    <property type="match status" value="1"/>
</dbReference>
<protein>
    <recommendedName>
        <fullName evidence="5">RxLR effector protein</fullName>
    </recommendedName>
</protein>
<sequence>MRLSYFMIVVLTGLVACNNGVVADSNADKTITSEHDQVLSDRELIDTGVNDNEKRLLRTAAKVETDSDDKEEERFSLIQTSNTPRYAIWFDEEMTPRDARIDLGLTGMWADVKVVKQSIYKGYVKYYNRRCGYEENSDKDFCINKEY</sequence>
<comment type="domain">
    <text evidence="5">The RxLR-dEER motif acts to carry the protein into the host cell cytoplasm through binding to cell surface phosphatidylinositol-3-phosphate.</text>
</comment>
<evidence type="ECO:0000256" key="4">
    <source>
        <dbReference type="ARBA" id="ARBA00022729"/>
    </source>
</evidence>
<proteinExistence type="evidence at transcript level"/>
<feature type="signal peptide" evidence="5">
    <location>
        <begin position="1"/>
        <end position="23"/>
    </location>
</feature>
<evidence type="ECO:0000256" key="2">
    <source>
        <dbReference type="ARBA" id="ARBA00010400"/>
    </source>
</evidence>
<comment type="function">
    <text evidence="5">Effector that suppresses plant defense responses during pathogen infection.</text>
</comment>
<keyword evidence="3 5" id="KW-0964">Secreted</keyword>
<name>A0A1L5SAY7_9STRA</name>
<organism evidence="6">
    <name type="scientific">Phytophthora palmivora</name>
    <dbReference type="NCBI Taxonomy" id="4796"/>
    <lineage>
        <taxon>Eukaryota</taxon>
        <taxon>Sar</taxon>
        <taxon>Stramenopiles</taxon>
        <taxon>Oomycota</taxon>
        <taxon>Peronosporomycetes</taxon>
        <taxon>Peronosporales</taxon>
        <taxon>Peronosporaceae</taxon>
        <taxon>Phytophthora</taxon>
    </lineage>
</organism>
<comment type="similarity">
    <text evidence="2 5">Belongs to the RxLR effector family.</text>
</comment>
<dbReference type="PROSITE" id="PS51257">
    <property type="entry name" value="PROKAR_LIPOPROTEIN"/>
    <property type="match status" value="1"/>
</dbReference>
<dbReference type="EMBL" id="KX130348">
    <property type="protein sequence ID" value="APP14216.1"/>
    <property type="molecule type" value="mRNA"/>
</dbReference>
<evidence type="ECO:0000256" key="5">
    <source>
        <dbReference type="RuleBase" id="RU367124"/>
    </source>
</evidence>
<evidence type="ECO:0000313" key="6">
    <source>
        <dbReference type="EMBL" id="APP14216.1"/>
    </source>
</evidence>
<accession>A0A1L5SAY7</accession>